<feature type="transmembrane region" description="Helical" evidence="1">
    <location>
        <begin position="30"/>
        <end position="47"/>
    </location>
</feature>
<feature type="transmembrane region" description="Helical" evidence="1">
    <location>
        <begin position="59"/>
        <end position="76"/>
    </location>
</feature>
<evidence type="ECO:0000313" key="2">
    <source>
        <dbReference type="EMBL" id="EKC80082.1"/>
    </source>
</evidence>
<organism evidence="2">
    <name type="scientific">human gut metagenome</name>
    <dbReference type="NCBI Taxonomy" id="408170"/>
    <lineage>
        <taxon>unclassified sequences</taxon>
        <taxon>metagenomes</taxon>
        <taxon>organismal metagenomes</taxon>
    </lineage>
</organism>
<sequence length="84" mass="9426">TWIPMAITTVIICMVLSLWSFIIGMIRKSVPATIVTSLIVIVLRQVIITKNTTNQESIMQVILVAIVTVIATLLIFKRKVPELY</sequence>
<feature type="transmembrane region" description="Helical" evidence="1">
    <location>
        <begin position="6"/>
        <end position="23"/>
    </location>
</feature>
<reference evidence="2" key="1">
    <citation type="journal article" date="2013" name="Environ. Microbiol.">
        <title>Microbiota from the distal guts of lean and obese adolescents exhibit partial functional redundancy besides clear differences in community structure.</title>
        <authorList>
            <person name="Ferrer M."/>
            <person name="Ruiz A."/>
            <person name="Lanza F."/>
            <person name="Haange S.B."/>
            <person name="Oberbach A."/>
            <person name="Till H."/>
            <person name="Bargiela R."/>
            <person name="Campoy C."/>
            <person name="Segura M.T."/>
            <person name="Richter M."/>
            <person name="von Bergen M."/>
            <person name="Seifert J."/>
            <person name="Suarez A."/>
        </authorList>
    </citation>
    <scope>NUCLEOTIDE SEQUENCE</scope>
</reference>
<feature type="non-terminal residue" evidence="2">
    <location>
        <position position="1"/>
    </location>
</feature>
<keyword evidence="1" id="KW-0812">Transmembrane</keyword>
<keyword evidence="1" id="KW-1133">Transmembrane helix</keyword>
<protein>
    <submittedName>
        <fullName evidence="2">Lantibiotic ABC transporter, permease protein</fullName>
    </submittedName>
</protein>
<comment type="caution">
    <text evidence="2">The sequence shown here is derived from an EMBL/GenBank/DDBJ whole genome shotgun (WGS) entry which is preliminary data.</text>
</comment>
<dbReference type="EMBL" id="AJWY01001224">
    <property type="protein sequence ID" value="EKC80082.1"/>
    <property type="molecule type" value="Genomic_DNA"/>
</dbReference>
<gene>
    <name evidence="2" type="ORF">LEA_01757</name>
</gene>
<dbReference type="AlphaFoldDB" id="K1U4B4"/>
<keyword evidence="1" id="KW-0472">Membrane</keyword>
<accession>K1U4B4</accession>
<proteinExistence type="predicted"/>
<evidence type="ECO:0000256" key="1">
    <source>
        <dbReference type="SAM" id="Phobius"/>
    </source>
</evidence>
<name>K1U4B4_9ZZZZ</name>